<name>A0AAP0EML0_9MAGN</name>
<reference evidence="2 3" key="1">
    <citation type="submission" date="2024-01" db="EMBL/GenBank/DDBJ databases">
        <title>Genome assemblies of Stephania.</title>
        <authorList>
            <person name="Yang L."/>
        </authorList>
    </citation>
    <scope>NUCLEOTIDE SEQUENCE [LARGE SCALE GENOMIC DNA]</scope>
    <source>
        <strain evidence="2">YNDBR</strain>
        <tissue evidence="2">Leaf</tissue>
    </source>
</reference>
<organism evidence="2 3">
    <name type="scientific">Stephania yunnanensis</name>
    <dbReference type="NCBI Taxonomy" id="152371"/>
    <lineage>
        <taxon>Eukaryota</taxon>
        <taxon>Viridiplantae</taxon>
        <taxon>Streptophyta</taxon>
        <taxon>Embryophyta</taxon>
        <taxon>Tracheophyta</taxon>
        <taxon>Spermatophyta</taxon>
        <taxon>Magnoliopsida</taxon>
        <taxon>Ranunculales</taxon>
        <taxon>Menispermaceae</taxon>
        <taxon>Menispermoideae</taxon>
        <taxon>Cissampelideae</taxon>
        <taxon>Stephania</taxon>
    </lineage>
</organism>
<proteinExistence type="predicted"/>
<evidence type="ECO:0000256" key="1">
    <source>
        <dbReference type="SAM" id="MobiDB-lite"/>
    </source>
</evidence>
<accession>A0AAP0EML0</accession>
<gene>
    <name evidence="2" type="ORF">Syun_027244</name>
</gene>
<comment type="caution">
    <text evidence="2">The sequence shown here is derived from an EMBL/GenBank/DDBJ whole genome shotgun (WGS) entry which is preliminary data.</text>
</comment>
<protein>
    <submittedName>
        <fullName evidence="2">Uncharacterized protein</fullName>
    </submittedName>
</protein>
<dbReference type="Proteomes" id="UP001420932">
    <property type="component" value="Unassembled WGS sequence"/>
</dbReference>
<dbReference type="EMBL" id="JBBNAF010000012">
    <property type="protein sequence ID" value="KAK9092333.1"/>
    <property type="molecule type" value="Genomic_DNA"/>
</dbReference>
<sequence>MILIQFPYGIFKILERNPHLMGIRFPIVEKGNTTSTPDDEDEILPFQDS</sequence>
<dbReference type="AlphaFoldDB" id="A0AAP0EML0"/>
<evidence type="ECO:0000313" key="2">
    <source>
        <dbReference type="EMBL" id="KAK9092333.1"/>
    </source>
</evidence>
<feature type="region of interest" description="Disordered" evidence="1">
    <location>
        <begin position="30"/>
        <end position="49"/>
    </location>
</feature>
<evidence type="ECO:0000313" key="3">
    <source>
        <dbReference type="Proteomes" id="UP001420932"/>
    </source>
</evidence>
<keyword evidence="3" id="KW-1185">Reference proteome</keyword>